<evidence type="ECO:0000313" key="1">
    <source>
        <dbReference type="EMBL" id="OJA08653.1"/>
    </source>
</evidence>
<comment type="caution">
    <text evidence="1">The sequence shown here is derived from an EMBL/GenBank/DDBJ whole genome shotgun (WGS) entry which is preliminary data.</text>
</comment>
<reference evidence="1 2" key="1">
    <citation type="submission" date="2016-03" db="EMBL/GenBank/DDBJ databases">
        <title>Comparative genomics of the ectomycorrhizal sister species Rhizopogon vinicolor and Rhizopogon vesiculosus (Basidiomycota: Boletales) reveals a divergence of the mating type B locus.</title>
        <authorList>
            <person name="Mujic A.B."/>
            <person name="Kuo A."/>
            <person name="Tritt A."/>
            <person name="Lipzen A."/>
            <person name="Chen C."/>
            <person name="Johnson J."/>
            <person name="Sharma A."/>
            <person name="Barry K."/>
            <person name="Grigoriev I.V."/>
            <person name="Spatafora J.W."/>
        </authorList>
    </citation>
    <scope>NUCLEOTIDE SEQUENCE [LARGE SCALE GENOMIC DNA]</scope>
    <source>
        <strain evidence="1 2">AM-OR11-056</strain>
    </source>
</reference>
<evidence type="ECO:0008006" key="3">
    <source>
        <dbReference type="Google" id="ProtNLM"/>
    </source>
</evidence>
<dbReference type="AlphaFoldDB" id="A0A1J8PI64"/>
<keyword evidence="2" id="KW-1185">Reference proteome</keyword>
<organism evidence="1 2">
    <name type="scientific">Rhizopogon vesiculosus</name>
    <dbReference type="NCBI Taxonomy" id="180088"/>
    <lineage>
        <taxon>Eukaryota</taxon>
        <taxon>Fungi</taxon>
        <taxon>Dikarya</taxon>
        <taxon>Basidiomycota</taxon>
        <taxon>Agaricomycotina</taxon>
        <taxon>Agaricomycetes</taxon>
        <taxon>Agaricomycetidae</taxon>
        <taxon>Boletales</taxon>
        <taxon>Suillineae</taxon>
        <taxon>Rhizopogonaceae</taxon>
        <taxon>Rhizopogon</taxon>
    </lineage>
</organism>
<proteinExistence type="predicted"/>
<evidence type="ECO:0000313" key="2">
    <source>
        <dbReference type="Proteomes" id="UP000183567"/>
    </source>
</evidence>
<name>A0A1J8PI64_9AGAM</name>
<gene>
    <name evidence="1" type="ORF">AZE42_05275</name>
</gene>
<dbReference type="Proteomes" id="UP000183567">
    <property type="component" value="Unassembled WGS sequence"/>
</dbReference>
<sequence length="59" mass="6532">MDTSNSPRIASETTPLVPVPALKKPRTPLPKLQIGVLMILQLVEPMASMSIFPYINQRT</sequence>
<protein>
    <recommendedName>
        <fullName evidence="3">Major facilitator superfamily (MFS) profile domain-containing protein</fullName>
    </recommendedName>
</protein>
<accession>A0A1J8PI64</accession>
<dbReference type="EMBL" id="LVVM01006241">
    <property type="protein sequence ID" value="OJA08653.1"/>
    <property type="molecule type" value="Genomic_DNA"/>
</dbReference>
<dbReference type="OrthoDB" id="2681111at2759"/>